<keyword evidence="4 7" id="KW-0812">Transmembrane</keyword>
<gene>
    <name evidence="9" type="ORF">QIS99_19995</name>
</gene>
<reference evidence="9 10" key="1">
    <citation type="submission" date="2023-05" db="EMBL/GenBank/DDBJ databases">
        <title>Draft genome sequence of Streptomyces sp. B-S-A8 isolated from a cave soil in Thailand.</title>
        <authorList>
            <person name="Chamroensaksri N."/>
            <person name="Muangham S."/>
        </authorList>
    </citation>
    <scope>NUCLEOTIDE SEQUENCE [LARGE SCALE GENOMIC DNA]</scope>
    <source>
        <strain evidence="9 10">B-S-A8</strain>
    </source>
</reference>
<evidence type="ECO:0000256" key="5">
    <source>
        <dbReference type="ARBA" id="ARBA00022989"/>
    </source>
</evidence>
<dbReference type="InterPro" id="IPR003362">
    <property type="entry name" value="Bact_transf"/>
</dbReference>
<accession>A0ABT6RVL7</accession>
<evidence type="ECO:0000313" key="9">
    <source>
        <dbReference type="EMBL" id="MDI3388469.1"/>
    </source>
</evidence>
<feature type="transmembrane region" description="Helical" evidence="7">
    <location>
        <begin position="77"/>
        <end position="100"/>
    </location>
</feature>
<comment type="subcellular location">
    <subcellularLocation>
        <location evidence="1">Membrane</location>
        <topology evidence="1">Multi-pass membrane protein</topology>
    </subcellularLocation>
</comment>
<sequence>MSAVVCAGAAVHQIEQALPLAALLALAQSKLHLSRGLYQVRLSSSALAEVPALVSCTLFVWGMAAALLAAWDLGYALSLAHLTVAVGVQLLVLVSVRGACHQVRRVRRRRRPHPTLVIGRSTDAYQLVQVLQQQPQLGLRPVGLSTTSRIPPPATGGKEPALPVLGDRDAVARALIQNGVEHVVLASSGGSPPWVAPDLMRLFDRYGQKVWVIDSGEEDHHLVATRSVPDHLYGYPAQMLRFGASRRPSMRAKRAVDALLSGVALVVLSPVVLACALAVRCSDGPGVLFRQVRIGQDGRPFTLVKFRTLRPADATESETRWNIAGDARLSRVGGFLRRSSLDELPQLWNVLRGDMSLVGPRPERPYFVAKFTKEHPGYAARHRMPVGITGLAQVNGLRGDTSIADRVRFDNRYITTWTLWQDMCVVLRTVVSLLRVRGG</sequence>
<evidence type="ECO:0000256" key="2">
    <source>
        <dbReference type="ARBA" id="ARBA00006464"/>
    </source>
</evidence>
<keyword evidence="3" id="KW-0808">Transferase</keyword>
<organism evidence="9 10">
    <name type="scientific">Streptomyces solicavernae</name>
    <dbReference type="NCBI Taxonomy" id="3043614"/>
    <lineage>
        <taxon>Bacteria</taxon>
        <taxon>Bacillati</taxon>
        <taxon>Actinomycetota</taxon>
        <taxon>Actinomycetes</taxon>
        <taxon>Kitasatosporales</taxon>
        <taxon>Streptomycetaceae</taxon>
        <taxon>Streptomyces</taxon>
    </lineage>
</organism>
<dbReference type="Proteomes" id="UP001224661">
    <property type="component" value="Unassembled WGS sequence"/>
</dbReference>
<name>A0ABT6RVL7_9ACTN</name>
<comment type="similarity">
    <text evidence="2">Belongs to the bacterial sugar transferase family.</text>
</comment>
<feature type="transmembrane region" description="Helical" evidence="7">
    <location>
        <begin position="50"/>
        <end position="71"/>
    </location>
</feature>
<dbReference type="Pfam" id="PF13727">
    <property type="entry name" value="CoA_binding_3"/>
    <property type="match status" value="1"/>
</dbReference>
<proteinExistence type="inferred from homology"/>
<evidence type="ECO:0000256" key="1">
    <source>
        <dbReference type="ARBA" id="ARBA00004141"/>
    </source>
</evidence>
<evidence type="ECO:0000256" key="6">
    <source>
        <dbReference type="ARBA" id="ARBA00023136"/>
    </source>
</evidence>
<keyword evidence="5 7" id="KW-1133">Transmembrane helix</keyword>
<comment type="caution">
    <text evidence="9">The sequence shown here is derived from an EMBL/GenBank/DDBJ whole genome shotgun (WGS) entry which is preliminary data.</text>
</comment>
<evidence type="ECO:0000256" key="4">
    <source>
        <dbReference type="ARBA" id="ARBA00022692"/>
    </source>
</evidence>
<dbReference type="PANTHER" id="PTHR30576">
    <property type="entry name" value="COLANIC BIOSYNTHESIS UDP-GLUCOSE LIPID CARRIER TRANSFERASE"/>
    <property type="match status" value="1"/>
</dbReference>
<dbReference type="Pfam" id="PF02397">
    <property type="entry name" value="Bac_transf"/>
    <property type="match status" value="1"/>
</dbReference>
<evidence type="ECO:0000256" key="3">
    <source>
        <dbReference type="ARBA" id="ARBA00022679"/>
    </source>
</evidence>
<protein>
    <submittedName>
        <fullName evidence="9">Exopolysaccharide biosynthesis polyprenyl glycosylphosphotransferase</fullName>
    </submittedName>
</protein>
<evidence type="ECO:0000259" key="8">
    <source>
        <dbReference type="Pfam" id="PF02397"/>
    </source>
</evidence>
<dbReference type="PANTHER" id="PTHR30576:SF0">
    <property type="entry name" value="UNDECAPRENYL-PHOSPHATE N-ACETYLGALACTOSAMINYL 1-PHOSPHATE TRANSFERASE-RELATED"/>
    <property type="match status" value="1"/>
</dbReference>
<keyword evidence="6 7" id="KW-0472">Membrane</keyword>
<dbReference type="EMBL" id="JASCIR010000017">
    <property type="protein sequence ID" value="MDI3388469.1"/>
    <property type="molecule type" value="Genomic_DNA"/>
</dbReference>
<keyword evidence="10" id="KW-1185">Reference proteome</keyword>
<feature type="domain" description="Bacterial sugar transferase" evidence="8">
    <location>
        <begin position="253"/>
        <end position="434"/>
    </location>
</feature>
<dbReference type="NCBIfam" id="TIGR03025">
    <property type="entry name" value="EPS_sugtrans"/>
    <property type="match status" value="1"/>
</dbReference>
<feature type="transmembrane region" description="Helical" evidence="7">
    <location>
        <begin position="255"/>
        <end position="279"/>
    </location>
</feature>
<evidence type="ECO:0000313" key="10">
    <source>
        <dbReference type="Proteomes" id="UP001224661"/>
    </source>
</evidence>
<evidence type="ECO:0000256" key="7">
    <source>
        <dbReference type="SAM" id="Phobius"/>
    </source>
</evidence>
<dbReference type="RefSeq" id="WP_282514919.1">
    <property type="nucleotide sequence ID" value="NZ_JASCIR010000017.1"/>
</dbReference>
<dbReference type="InterPro" id="IPR017475">
    <property type="entry name" value="EPS_sugar_tfrase"/>
</dbReference>